<dbReference type="EMBL" id="JAACJK010000227">
    <property type="protein sequence ID" value="KAF5311281.1"/>
    <property type="molecule type" value="Genomic_DNA"/>
</dbReference>
<dbReference type="OrthoDB" id="3057577at2759"/>
<organism evidence="1 2">
    <name type="scientific">Ephemerocybe angulata</name>
    <dbReference type="NCBI Taxonomy" id="980116"/>
    <lineage>
        <taxon>Eukaryota</taxon>
        <taxon>Fungi</taxon>
        <taxon>Dikarya</taxon>
        <taxon>Basidiomycota</taxon>
        <taxon>Agaricomycotina</taxon>
        <taxon>Agaricomycetes</taxon>
        <taxon>Agaricomycetidae</taxon>
        <taxon>Agaricales</taxon>
        <taxon>Agaricineae</taxon>
        <taxon>Psathyrellaceae</taxon>
        <taxon>Ephemerocybe</taxon>
    </lineage>
</organism>
<evidence type="ECO:0000313" key="1">
    <source>
        <dbReference type="EMBL" id="KAF5311281.1"/>
    </source>
</evidence>
<name>A0A8H5AV22_9AGAR</name>
<comment type="caution">
    <text evidence="1">The sequence shown here is derived from an EMBL/GenBank/DDBJ whole genome shotgun (WGS) entry which is preliminary data.</text>
</comment>
<evidence type="ECO:0000313" key="2">
    <source>
        <dbReference type="Proteomes" id="UP000541558"/>
    </source>
</evidence>
<proteinExistence type="predicted"/>
<sequence>MADNERSKCPVLSCTALVDLILRSSEGSLIGTHASMLGAKTGAFPTADMDKVIITEPVDCPVRKEVLEALLVLLHDRNQASMESRVAKLSDEAVLDLVAALELYQAQEVLDVCARWIRNSTALRPWLAFRYALQHRDISTLDCAARYTLASNISAAHEVNKLDHLTARAWYKYRDPFIFVIDTFLAVPPPEINSKQKPHWCGGWDTYEELVKKELGECTVDSLLKQIAIARRGASTFLSEKLWRKALEIVSYSARSKGHPCGLCGTRANKWEAMVRAKIHALQPQVKFSDILRELDPSAYDSS</sequence>
<reference evidence="1 2" key="1">
    <citation type="journal article" date="2020" name="ISME J.">
        <title>Uncovering the hidden diversity of litter-decomposition mechanisms in mushroom-forming fungi.</title>
        <authorList>
            <person name="Floudas D."/>
            <person name="Bentzer J."/>
            <person name="Ahren D."/>
            <person name="Johansson T."/>
            <person name="Persson P."/>
            <person name="Tunlid A."/>
        </authorList>
    </citation>
    <scope>NUCLEOTIDE SEQUENCE [LARGE SCALE GENOMIC DNA]</scope>
    <source>
        <strain evidence="1 2">CBS 175.51</strain>
    </source>
</reference>
<protein>
    <submittedName>
        <fullName evidence="1">Uncharacterized protein</fullName>
    </submittedName>
</protein>
<keyword evidence="2" id="KW-1185">Reference proteome</keyword>
<accession>A0A8H5AV22</accession>
<gene>
    <name evidence="1" type="ORF">D9611_012637</name>
</gene>
<dbReference type="AlphaFoldDB" id="A0A8H5AV22"/>
<dbReference type="Proteomes" id="UP000541558">
    <property type="component" value="Unassembled WGS sequence"/>
</dbReference>